<dbReference type="Proteomes" id="UP000053268">
    <property type="component" value="Unassembled WGS sequence"/>
</dbReference>
<keyword evidence="6" id="KW-1185">Reference proteome</keyword>
<dbReference type="InterPro" id="IPR007588">
    <property type="entry name" value="Znf_FLYWCH"/>
</dbReference>
<evidence type="ECO:0000313" key="6">
    <source>
        <dbReference type="Proteomes" id="UP000053268"/>
    </source>
</evidence>
<dbReference type="Gene3D" id="2.20.25.240">
    <property type="match status" value="1"/>
</dbReference>
<organism evidence="5 6">
    <name type="scientific">Papilio xuthus</name>
    <name type="common">Asian swallowtail butterfly</name>
    <dbReference type="NCBI Taxonomy" id="66420"/>
    <lineage>
        <taxon>Eukaryota</taxon>
        <taxon>Metazoa</taxon>
        <taxon>Ecdysozoa</taxon>
        <taxon>Arthropoda</taxon>
        <taxon>Hexapoda</taxon>
        <taxon>Insecta</taxon>
        <taxon>Pterygota</taxon>
        <taxon>Neoptera</taxon>
        <taxon>Endopterygota</taxon>
        <taxon>Lepidoptera</taxon>
        <taxon>Glossata</taxon>
        <taxon>Ditrysia</taxon>
        <taxon>Papilionoidea</taxon>
        <taxon>Papilionidae</taxon>
        <taxon>Papilioninae</taxon>
        <taxon>Papilio</taxon>
    </lineage>
</organism>
<dbReference type="EMBL" id="KQ459579">
    <property type="protein sequence ID" value="KPI99431.1"/>
    <property type="molecule type" value="Genomic_DNA"/>
</dbReference>
<reference evidence="5 6" key="1">
    <citation type="journal article" date="2015" name="Nat. Commun.">
        <title>Outbred genome sequencing and CRISPR/Cas9 gene editing in butterflies.</title>
        <authorList>
            <person name="Li X."/>
            <person name="Fan D."/>
            <person name="Zhang W."/>
            <person name="Liu G."/>
            <person name="Zhang L."/>
            <person name="Zhao L."/>
            <person name="Fang X."/>
            <person name="Chen L."/>
            <person name="Dong Y."/>
            <person name="Chen Y."/>
            <person name="Ding Y."/>
            <person name="Zhao R."/>
            <person name="Feng M."/>
            <person name="Zhu Y."/>
            <person name="Feng Y."/>
            <person name="Jiang X."/>
            <person name="Zhu D."/>
            <person name="Xiang H."/>
            <person name="Feng X."/>
            <person name="Li S."/>
            <person name="Wang J."/>
            <person name="Zhang G."/>
            <person name="Kronforst M.R."/>
            <person name="Wang W."/>
        </authorList>
    </citation>
    <scope>NUCLEOTIDE SEQUENCE [LARGE SCALE GENOMIC DNA]</scope>
    <source>
        <strain evidence="5">Ya'a_city_454_Px</strain>
        <tissue evidence="5">Whole body</tissue>
    </source>
</reference>
<evidence type="ECO:0000259" key="4">
    <source>
        <dbReference type="Pfam" id="PF04500"/>
    </source>
</evidence>
<evidence type="ECO:0000256" key="3">
    <source>
        <dbReference type="ARBA" id="ARBA00022833"/>
    </source>
</evidence>
<keyword evidence="3" id="KW-0862">Zinc</keyword>
<evidence type="ECO:0000256" key="1">
    <source>
        <dbReference type="ARBA" id="ARBA00022723"/>
    </source>
</evidence>
<gene>
    <name evidence="5" type="ORF">RR46_03796</name>
</gene>
<name>A0A194Q1K4_PAPXU</name>
<feature type="domain" description="FLYWCH-type" evidence="4">
    <location>
        <begin position="1"/>
        <end position="52"/>
    </location>
</feature>
<dbReference type="GO" id="GO:0008270">
    <property type="term" value="F:zinc ion binding"/>
    <property type="evidence" value="ECO:0007669"/>
    <property type="project" value="UniProtKB-KW"/>
</dbReference>
<protein>
    <recommendedName>
        <fullName evidence="4">FLYWCH-type domain-containing protein</fullName>
    </recommendedName>
</protein>
<accession>A0A194Q1K4</accession>
<dbReference type="AlphaFoldDB" id="A0A194Q1K4"/>
<proteinExistence type="predicted"/>
<sequence>MILVDGYFFTRHAASGGKMRYRCCKYNIGCTACLYTLLDDSAVVRMKNVHNHPINIRRYYPYY</sequence>
<evidence type="ECO:0000256" key="2">
    <source>
        <dbReference type="ARBA" id="ARBA00022771"/>
    </source>
</evidence>
<keyword evidence="2" id="KW-0863">Zinc-finger</keyword>
<dbReference type="Pfam" id="PF04500">
    <property type="entry name" value="FLYWCH"/>
    <property type="match status" value="1"/>
</dbReference>
<evidence type="ECO:0000313" key="5">
    <source>
        <dbReference type="EMBL" id="KPI99431.1"/>
    </source>
</evidence>
<keyword evidence="1" id="KW-0479">Metal-binding</keyword>